<dbReference type="SMART" id="SM01059">
    <property type="entry name" value="CAT"/>
    <property type="match status" value="1"/>
</dbReference>
<reference evidence="1" key="1">
    <citation type="submission" date="2019-08" db="EMBL/GenBank/DDBJ databases">
        <authorList>
            <person name="Kucharzyk K."/>
            <person name="Murdoch R.W."/>
            <person name="Higgins S."/>
            <person name="Loffler F."/>
        </authorList>
    </citation>
    <scope>NUCLEOTIDE SEQUENCE</scope>
</reference>
<dbReference type="InterPro" id="IPR023213">
    <property type="entry name" value="CAT-like_dom_sf"/>
</dbReference>
<accession>A0A644XDM1</accession>
<gene>
    <name evidence="1" type="primary">cat_5</name>
    <name evidence="1" type="ORF">SDC9_58646</name>
</gene>
<dbReference type="PANTHER" id="PTHR38474">
    <property type="entry name" value="SLR0299 PROTEIN"/>
    <property type="match status" value="1"/>
</dbReference>
<dbReference type="AlphaFoldDB" id="A0A644XDM1"/>
<dbReference type="InterPro" id="IPR001707">
    <property type="entry name" value="Cmp_AcTrfase"/>
</dbReference>
<dbReference type="PIRSF" id="PIRSF000440">
    <property type="entry name" value="CAT"/>
    <property type="match status" value="1"/>
</dbReference>
<keyword evidence="1" id="KW-0808">Transferase</keyword>
<dbReference type="EMBL" id="VSSQ01001951">
    <property type="protein sequence ID" value="MPM12294.1"/>
    <property type="molecule type" value="Genomic_DNA"/>
</dbReference>
<dbReference type="GO" id="GO:0008811">
    <property type="term" value="F:chloramphenicol O-acetyltransferase activity"/>
    <property type="evidence" value="ECO:0007669"/>
    <property type="project" value="UniProtKB-EC"/>
</dbReference>
<dbReference type="SUPFAM" id="SSF52777">
    <property type="entry name" value="CoA-dependent acyltransferases"/>
    <property type="match status" value="1"/>
</dbReference>
<comment type="caution">
    <text evidence="1">The sequence shown here is derived from an EMBL/GenBank/DDBJ whole genome shotgun (WGS) entry which is preliminary data.</text>
</comment>
<protein>
    <submittedName>
        <fullName evidence="1">Chloramphenicol acetyltransferase</fullName>
        <ecNumber evidence="1">2.3.1.28</ecNumber>
    </submittedName>
</protein>
<organism evidence="1">
    <name type="scientific">bioreactor metagenome</name>
    <dbReference type="NCBI Taxonomy" id="1076179"/>
    <lineage>
        <taxon>unclassified sequences</taxon>
        <taxon>metagenomes</taxon>
        <taxon>ecological metagenomes</taxon>
    </lineage>
</organism>
<dbReference type="PANTHER" id="PTHR38474:SF1">
    <property type="entry name" value="SLR0299 PROTEIN"/>
    <property type="match status" value="1"/>
</dbReference>
<dbReference type="Pfam" id="PF00302">
    <property type="entry name" value="CAT"/>
    <property type="match status" value="1"/>
</dbReference>
<proteinExistence type="predicted"/>
<name>A0A644XDM1_9ZZZZ</name>
<dbReference type="EC" id="2.3.1.28" evidence="1"/>
<sequence>MKTLNIDTWDRKEQFLFFKDFEEPFWGVSIDADCTKSYNYCKKEGISFFLFYLHCSLVAANQTEPFRYRITDNQVVIYDTVNASPTINRDNGTFGFAYIDYNPNFFEFKKKAETEINRVRSNNDFVPAGSGVNVIHYSSLPWIKFTSLSHARRFVSADSCPKITFGKLTKTGKKVNMPVSIHVHHALMDGYHVGKFIEIFSHALDITP</sequence>
<keyword evidence="1" id="KW-0012">Acyltransferase</keyword>
<dbReference type="Gene3D" id="3.30.559.10">
    <property type="entry name" value="Chloramphenicol acetyltransferase-like domain"/>
    <property type="match status" value="1"/>
</dbReference>
<evidence type="ECO:0000313" key="1">
    <source>
        <dbReference type="EMBL" id="MPM12294.1"/>
    </source>
</evidence>